<proteinExistence type="predicted"/>
<evidence type="ECO:0000313" key="2">
    <source>
        <dbReference type="EMBL" id="KAF4144398.1"/>
    </source>
</evidence>
<reference evidence="2" key="1">
    <citation type="submission" date="2020-03" db="EMBL/GenBank/DDBJ databases">
        <title>Hybrid Assembly of Korean Phytophthora infestans isolates.</title>
        <authorList>
            <person name="Prokchorchik M."/>
            <person name="Lee Y."/>
            <person name="Seo J."/>
            <person name="Cho J.-H."/>
            <person name="Park Y.-E."/>
            <person name="Jang D.-C."/>
            <person name="Im J.-S."/>
            <person name="Choi J.-G."/>
            <person name="Park H.-J."/>
            <person name="Lee G.-B."/>
            <person name="Lee Y.-G."/>
            <person name="Hong S.-Y."/>
            <person name="Cho K."/>
            <person name="Sohn K.H."/>
        </authorList>
    </citation>
    <scope>NUCLEOTIDE SEQUENCE</scope>
    <source>
        <strain evidence="2">KR_2_A2</strain>
    </source>
</reference>
<name>A0A8S9V1W1_PHYIN</name>
<dbReference type="OMA" id="QFDNWLA"/>
<feature type="signal peptide" evidence="1">
    <location>
        <begin position="1"/>
        <end position="16"/>
    </location>
</feature>
<dbReference type="Proteomes" id="UP000704712">
    <property type="component" value="Unassembled WGS sequence"/>
</dbReference>
<evidence type="ECO:0008006" key="4">
    <source>
        <dbReference type="Google" id="ProtNLM"/>
    </source>
</evidence>
<evidence type="ECO:0000256" key="1">
    <source>
        <dbReference type="SAM" id="SignalP"/>
    </source>
</evidence>
<sequence length="305" mass="34303">MRFLFYMLLACSAVVAGEQAAAAKELRLNSFVHRSFDAHIHAQRLLRDRRSVDEERGLPTVIEKTKTLFSTKVTDKTLQRWAANKKSPQHALIRLDLDNAGKDLFTKAKFADWVSFMTKRNPQNAEAAMLSALMTRYSDDVLSGMLIAAKKAPDTKTIATNLQIQQLRGWMKKGKTADDVFNLFNLKGKATSLDDLVSDGQFAPWVTYVTALNKGDPKKTNMMVVKTLTTYNKKTHKGVYDMLSASKNKQLAADLQRGQFDNWLANNVQFYDVSAMVGAKGTPRGSPQRLFVKDYVAAYNKKHQL</sequence>
<organism evidence="2 3">
    <name type="scientific">Phytophthora infestans</name>
    <name type="common">Potato late blight agent</name>
    <name type="synonym">Botrytis infestans</name>
    <dbReference type="NCBI Taxonomy" id="4787"/>
    <lineage>
        <taxon>Eukaryota</taxon>
        <taxon>Sar</taxon>
        <taxon>Stramenopiles</taxon>
        <taxon>Oomycota</taxon>
        <taxon>Peronosporomycetes</taxon>
        <taxon>Peronosporales</taxon>
        <taxon>Peronosporaceae</taxon>
        <taxon>Phytophthora</taxon>
    </lineage>
</organism>
<dbReference type="SMR" id="A0A8S9V1W1"/>
<evidence type="ECO:0000313" key="3">
    <source>
        <dbReference type="Proteomes" id="UP000704712"/>
    </source>
</evidence>
<dbReference type="AlphaFoldDB" id="A0A8S9V1W1"/>
<dbReference type="EMBL" id="JAACNO010000859">
    <property type="protein sequence ID" value="KAF4144398.1"/>
    <property type="molecule type" value="Genomic_DNA"/>
</dbReference>
<protein>
    <recommendedName>
        <fullName evidence="4">Secreted RxLR effector peptide protein</fullName>
    </recommendedName>
</protein>
<comment type="caution">
    <text evidence="2">The sequence shown here is derived from an EMBL/GenBank/DDBJ whole genome shotgun (WGS) entry which is preliminary data.</text>
</comment>
<keyword evidence="1" id="KW-0732">Signal</keyword>
<accession>A0A8S9V1W1</accession>
<gene>
    <name evidence="2" type="ORF">GN958_ATG06408</name>
</gene>
<feature type="chain" id="PRO_5035869145" description="Secreted RxLR effector peptide protein" evidence="1">
    <location>
        <begin position="17"/>
        <end position="305"/>
    </location>
</feature>